<keyword evidence="2" id="KW-0812">Transmembrane</keyword>
<feature type="compositionally biased region" description="Basic residues" evidence="1">
    <location>
        <begin position="126"/>
        <end position="135"/>
    </location>
</feature>
<protein>
    <submittedName>
        <fullName evidence="3">Uncharacterized protein</fullName>
    </submittedName>
</protein>
<evidence type="ECO:0000256" key="2">
    <source>
        <dbReference type="SAM" id="Phobius"/>
    </source>
</evidence>
<reference evidence="3 4" key="1">
    <citation type="submission" date="2015-07" db="EMBL/GenBank/DDBJ databases">
        <title>High-quality genome of monoxenous trypanosomatid Leptomonas pyrrhocoris.</title>
        <authorList>
            <person name="Flegontov P."/>
            <person name="Butenko A."/>
            <person name="Firsov S."/>
            <person name="Vlcek C."/>
            <person name="Logacheva M.D."/>
            <person name="Field M."/>
            <person name="Filatov D."/>
            <person name="Flegontova O."/>
            <person name="Gerasimov E."/>
            <person name="Jackson A.P."/>
            <person name="Kelly S."/>
            <person name="Opperdoes F."/>
            <person name="O'Reilly A."/>
            <person name="Votypka J."/>
            <person name="Yurchenko V."/>
            <person name="Lukes J."/>
        </authorList>
    </citation>
    <scope>NUCLEOTIDE SEQUENCE [LARGE SCALE GENOMIC DNA]</scope>
    <source>
        <strain evidence="3">H10</strain>
    </source>
</reference>
<organism evidence="3 4">
    <name type="scientific">Leptomonas pyrrhocoris</name>
    <name type="common">Firebug parasite</name>
    <dbReference type="NCBI Taxonomy" id="157538"/>
    <lineage>
        <taxon>Eukaryota</taxon>
        <taxon>Discoba</taxon>
        <taxon>Euglenozoa</taxon>
        <taxon>Kinetoplastea</taxon>
        <taxon>Metakinetoplastina</taxon>
        <taxon>Trypanosomatida</taxon>
        <taxon>Trypanosomatidae</taxon>
        <taxon>Leishmaniinae</taxon>
        <taxon>Leptomonas</taxon>
    </lineage>
</organism>
<keyword evidence="4" id="KW-1185">Reference proteome</keyword>
<proteinExistence type="predicted"/>
<sequence length="171" mass="19158">MVDGAKEKAIIIITYRIPLLSRTSVGYLSPLKGQEPARSFKDRTCGIGNQLCMVRCKCLALLYLSFDAHFIFCIVLLYAVLRRRRADLILFFSLLPLSPPPSPFAMSLHSRKMRLSSRQPPAASKYKTKPKARQGSVKGKKRFVWGSALGKAYAHINALDHCVVSIYINSI</sequence>
<dbReference type="EMBL" id="LGTL01000019">
    <property type="protein sequence ID" value="KPA76582.1"/>
    <property type="molecule type" value="Genomic_DNA"/>
</dbReference>
<keyword evidence="2" id="KW-1133">Transmembrane helix</keyword>
<feature type="transmembrane region" description="Helical" evidence="2">
    <location>
        <begin position="60"/>
        <end position="81"/>
    </location>
</feature>
<dbReference type="VEuPathDB" id="TriTrypDB:LpyrH10_19_0030"/>
<evidence type="ECO:0000313" key="4">
    <source>
        <dbReference type="Proteomes" id="UP000037923"/>
    </source>
</evidence>
<name>A0A0N0VDY8_LEPPY</name>
<dbReference type="Proteomes" id="UP000037923">
    <property type="component" value="Unassembled WGS sequence"/>
</dbReference>
<dbReference type="RefSeq" id="XP_015655021.1">
    <property type="nucleotide sequence ID" value="XM_015806099.1"/>
</dbReference>
<comment type="caution">
    <text evidence="3">The sequence shown here is derived from an EMBL/GenBank/DDBJ whole genome shotgun (WGS) entry which is preliminary data.</text>
</comment>
<keyword evidence="2" id="KW-0472">Membrane</keyword>
<gene>
    <name evidence="3" type="ORF">ABB37_07452</name>
</gene>
<accession>A0A0N0VDY8</accession>
<feature type="region of interest" description="Disordered" evidence="1">
    <location>
        <begin position="115"/>
        <end position="135"/>
    </location>
</feature>
<evidence type="ECO:0000256" key="1">
    <source>
        <dbReference type="SAM" id="MobiDB-lite"/>
    </source>
</evidence>
<dbReference type="GeneID" id="26907738"/>
<dbReference type="AlphaFoldDB" id="A0A0N0VDY8"/>
<evidence type="ECO:0000313" key="3">
    <source>
        <dbReference type="EMBL" id="KPA76582.1"/>
    </source>
</evidence>